<dbReference type="SUPFAM" id="SSF161098">
    <property type="entry name" value="MetI-like"/>
    <property type="match status" value="1"/>
</dbReference>
<keyword evidence="9" id="KW-1185">Reference proteome</keyword>
<dbReference type="CDD" id="cd06261">
    <property type="entry name" value="TM_PBP2"/>
    <property type="match status" value="1"/>
</dbReference>
<comment type="caution">
    <text evidence="8">The sequence shown here is derived from an EMBL/GenBank/DDBJ whole genome shotgun (WGS) entry which is preliminary data.</text>
</comment>
<dbReference type="EMBL" id="JANYMP010000005">
    <property type="protein sequence ID" value="MCS7477733.1"/>
    <property type="molecule type" value="Genomic_DNA"/>
</dbReference>
<feature type="transmembrane region" description="Helical" evidence="6">
    <location>
        <begin position="57"/>
        <end position="78"/>
    </location>
</feature>
<keyword evidence="2 6" id="KW-0813">Transport</keyword>
<dbReference type="GO" id="GO:0005886">
    <property type="term" value="C:plasma membrane"/>
    <property type="evidence" value="ECO:0007669"/>
    <property type="project" value="UniProtKB-SubCell"/>
</dbReference>
<comment type="similarity">
    <text evidence="6">Belongs to the binding-protein-dependent transport system permease family.</text>
</comment>
<dbReference type="InterPro" id="IPR000515">
    <property type="entry name" value="MetI-like"/>
</dbReference>
<evidence type="ECO:0000256" key="4">
    <source>
        <dbReference type="ARBA" id="ARBA00022989"/>
    </source>
</evidence>
<reference evidence="8" key="1">
    <citation type="submission" date="2022-08" db="EMBL/GenBank/DDBJ databases">
        <authorList>
            <person name="Tistechok S."/>
            <person name="Samborskyy M."/>
            <person name="Roman I."/>
        </authorList>
    </citation>
    <scope>NUCLEOTIDE SEQUENCE</scope>
    <source>
        <strain evidence="8">DSM 103496</strain>
    </source>
</reference>
<feature type="transmembrane region" description="Helical" evidence="6">
    <location>
        <begin position="186"/>
        <end position="210"/>
    </location>
</feature>
<feature type="transmembrane region" description="Helical" evidence="6">
    <location>
        <begin position="28"/>
        <end position="50"/>
    </location>
</feature>
<dbReference type="AlphaFoldDB" id="A0A9X3A183"/>
<evidence type="ECO:0000313" key="8">
    <source>
        <dbReference type="EMBL" id="MCS7477733.1"/>
    </source>
</evidence>
<sequence length="221" mass="23024">MTGLQLANLDDFLARRWEDVVELALQHLAAVAISLALATAIGVLIGLLVWDRPVPRSVSLTAAGIAITIPSLALLALLSPVLGLGWAPTIVSLVFYSLLPIVRNTVVGLREVPGHLVESARGMGMTPAAVLLRIQLPLAWPVIVTGIRVAAQLTVGIAAIAAYVAGPGLGVYIFRGLSSLGSVNALNFALTGTLCVVLLALLIDGAFVLITRYSTPRGLRA</sequence>
<keyword evidence="4 6" id="KW-1133">Transmembrane helix</keyword>
<dbReference type="Gene3D" id="1.10.3720.10">
    <property type="entry name" value="MetI-like"/>
    <property type="match status" value="1"/>
</dbReference>
<dbReference type="Proteomes" id="UP001141259">
    <property type="component" value="Unassembled WGS sequence"/>
</dbReference>
<keyword evidence="5 6" id="KW-0472">Membrane</keyword>
<accession>A0A9X3A183</accession>
<dbReference type="InterPro" id="IPR035906">
    <property type="entry name" value="MetI-like_sf"/>
</dbReference>
<feature type="transmembrane region" description="Helical" evidence="6">
    <location>
        <begin position="149"/>
        <end position="174"/>
    </location>
</feature>
<dbReference type="Pfam" id="PF00528">
    <property type="entry name" value="BPD_transp_1"/>
    <property type="match status" value="1"/>
</dbReference>
<comment type="subcellular location">
    <subcellularLocation>
        <location evidence="6">Cell membrane</location>
        <topology evidence="6">Multi-pass membrane protein</topology>
    </subcellularLocation>
    <subcellularLocation>
        <location evidence="1">Membrane</location>
        <topology evidence="1">Multi-pass membrane protein</topology>
    </subcellularLocation>
</comment>
<evidence type="ECO:0000256" key="2">
    <source>
        <dbReference type="ARBA" id="ARBA00022448"/>
    </source>
</evidence>
<evidence type="ECO:0000256" key="5">
    <source>
        <dbReference type="ARBA" id="ARBA00023136"/>
    </source>
</evidence>
<evidence type="ECO:0000313" key="9">
    <source>
        <dbReference type="Proteomes" id="UP001141259"/>
    </source>
</evidence>
<evidence type="ECO:0000256" key="3">
    <source>
        <dbReference type="ARBA" id="ARBA00022692"/>
    </source>
</evidence>
<dbReference type="InterPro" id="IPR051204">
    <property type="entry name" value="ABC_transp_perm/SBD"/>
</dbReference>
<dbReference type="GO" id="GO:0031460">
    <property type="term" value="P:glycine betaine transport"/>
    <property type="evidence" value="ECO:0007669"/>
    <property type="project" value="TreeGrafter"/>
</dbReference>
<dbReference type="PROSITE" id="PS50928">
    <property type="entry name" value="ABC_TM1"/>
    <property type="match status" value="1"/>
</dbReference>
<evidence type="ECO:0000256" key="6">
    <source>
        <dbReference type="RuleBase" id="RU363032"/>
    </source>
</evidence>
<dbReference type="PANTHER" id="PTHR30177">
    <property type="entry name" value="GLYCINE BETAINE/L-PROLINE TRANSPORT SYSTEM PERMEASE PROTEIN PROW"/>
    <property type="match status" value="1"/>
</dbReference>
<keyword evidence="3 6" id="KW-0812">Transmembrane</keyword>
<organism evidence="8 9">
    <name type="scientific">Umezawaea endophytica</name>
    <dbReference type="NCBI Taxonomy" id="1654476"/>
    <lineage>
        <taxon>Bacteria</taxon>
        <taxon>Bacillati</taxon>
        <taxon>Actinomycetota</taxon>
        <taxon>Actinomycetes</taxon>
        <taxon>Pseudonocardiales</taxon>
        <taxon>Pseudonocardiaceae</taxon>
        <taxon>Umezawaea</taxon>
    </lineage>
</organism>
<name>A0A9X3A183_9PSEU</name>
<gene>
    <name evidence="8" type="ORF">NZH93_12785</name>
</gene>
<dbReference type="PANTHER" id="PTHR30177:SF4">
    <property type="entry name" value="OSMOPROTECTANT IMPORT PERMEASE PROTEIN OSMW"/>
    <property type="match status" value="1"/>
</dbReference>
<evidence type="ECO:0000256" key="1">
    <source>
        <dbReference type="ARBA" id="ARBA00004141"/>
    </source>
</evidence>
<dbReference type="RefSeq" id="WP_259623247.1">
    <property type="nucleotide sequence ID" value="NZ_JANYMP010000005.1"/>
</dbReference>
<proteinExistence type="inferred from homology"/>
<dbReference type="GO" id="GO:0055085">
    <property type="term" value="P:transmembrane transport"/>
    <property type="evidence" value="ECO:0007669"/>
    <property type="project" value="InterPro"/>
</dbReference>
<protein>
    <submittedName>
        <fullName evidence="8">ABC transporter permease</fullName>
    </submittedName>
</protein>
<feature type="domain" description="ABC transmembrane type-1" evidence="7">
    <location>
        <begin position="24"/>
        <end position="207"/>
    </location>
</feature>
<feature type="transmembrane region" description="Helical" evidence="6">
    <location>
        <begin position="84"/>
        <end position="102"/>
    </location>
</feature>
<evidence type="ECO:0000259" key="7">
    <source>
        <dbReference type="PROSITE" id="PS50928"/>
    </source>
</evidence>